<dbReference type="EnsemblMetazoa" id="G21849.5">
    <property type="protein sequence ID" value="G21849.5:cds"/>
    <property type="gene ID" value="G21849"/>
</dbReference>
<dbReference type="InterPro" id="IPR049916">
    <property type="entry name" value="WDR72-like"/>
</dbReference>
<organism evidence="1 2">
    <name type="scientific">Magallana gigas</name>
    <name type="common">Pacific oyster</name>
    <name type="synonym">Crassostrea gigas</name>
    <dbReference type="NCBI Taxonomy" id="29159"/>
    <lineage>
        <taxon>Eukaryota</taxon>
        <taxon>Metazoa</taxon>
        <taxon>Spiralia</taxon>
        <taxon>Lophotrochozoa</taxon>
        <taxon>Mollusca</taxon>
        <taxon>Bivalvia</taxon>
        <taxon>Autobranchia</taxon>
        <taxon>Pteriomorphia</taxon>
        <taxon>Ostreida</taxon>
        <taxon>Ostreoidea</taxon>
        <taxon>Ostreidae</taxon>
        <taxon>Magallana</taxon>
    </lineage>
</organism>
<dbReference type="PANTHER" id="PTHR44099">
    <property type="entry name" value="RABCONNECTIN-3B, ISOFORM A"/>
    <property type="match status" value="1"/>
</dbReference>
<evidence type="ECO:0000313" key="2">
    <source>
        <dbReference type="Proteomes" id="UP000005408"/>
    </source>
</evidence>
<keyword evidence="2" id="KW-1185">Reference proteome</keyword>
<evidence type="ECO:0008006" key="3">
    <source>
        <dbReference type="Google" id="ProtNLM"/>
    </source>
</evidence>
<evidence type="ECO:0000313" key="1">
    <source>
        <dbReference type="EnsemblMetazoa" id="G21849.5:cds"/>
    </source>
</evidence>
<dbReference type="InterPro" id="IPR015943">
    <property type="entry name" value="WD40/YVTN_repeat-like_dom_sf"/>
</dbReference>
<dbReference type="GO" id="GO:0005737">
    <property type="term" value="C:cytoplasm"/>
    <property type="evidence" value="ECO:0007669"/>
    <property type="project" value="TreeGrafter"/>
</dbReference>
<dbReference type="Proteomes" id="UP000005408">
    <property type="component" value="Unassembled WGS sequence"/>
</dbReference>
<name>A0A8W8K3Y7_MAGGI</name>
<protein>
    <recommendedName>
        <fullName evidence="3">WD repeat-containing protein 7</fullName>
    </recommendedName>
</protein>
<dbReference type="PANTHER" id="PTHR44099:SF4">
    <property type="entry name" value="RABCONNECTIN-3B, ISOFORM A"/>
    <property type="match status" value="1"/>
</dbReference>
<dbReference type="AlphaFoldDB" id="A0A8W8K3Y7"/>
<dbReference type="Gene3D" id="2.130.10.10">
    <property type="entry name" value="YVTN repeat-like/Quinoprotein amine dehydrogenase"/>
    <property type="match status" value="1"/>
</dbReference>
<sequence length="248" mass="27289">MTYGLPLTPIADACRTARHALSLIATARPPAFIITMAKEVARFNAIAQTAQAQHSQIINSVLVRGKLEILKTVELLVEKMPSDVADHLVEAMDVTIHCLDINQLKTKGLQELFPTICRFSMVCMCPVTKRIWVGAKNGGLAFYDLKQHSKCQMIQAHAGPVIAVSVSADGKFLVTYSHVDSRLKFWQTASSSLFGIGSQQTKCVKQTATSPIPVTNLTNLLKLVRLVWVDTRSIVMLTVDGKEHKYSV</sequence>
<dbReference type="SUPFAM" id="SSF50978">
    <property type="entry name" value="WD40 repeat-like"/>
    <property type="match status" value="1"/>
</dbReference>
<dbReference type="InterPro" id="IPR036322">
    <property type="entry name" value="WD40_repeat_dom_sf"/>
</dbReference>
<accession>A0A8W8K3Y7</accession>
<reference evidence="1" key="1">
    <citation type="submission" date="2022-08" db="UniProtKB">
        <authorList>
            <consortium name="EnsemblMetazoa"/>
        </authorList>
    </citation>
    <scope>IDENTIFICATION</scope>
    <source>
        <strain evidence="1">05x7-T-G4-1.051#20</strain>
    </source>
</reference>
<proteinExistence type="predicted"/>